<sequence>MERNVKTFAAIDVGSYELAMKIFEFSSKTGMKEIDHIRHRLDLGNDTFATGKISYEKVDELCYILREFTGIMKTYRVEGYKAYGTSAIRETENTAIVLDQIRQRTGISIDVLSNSEQRFLDYKSIALKGEDFGKIIEKGTAIVDIGGGSIQLSLFDKDTLVATQNLRIGVLRLQELLGELNARPSKYESLLEEMIDSQLAVFKRMYLKDRDVENIIVVDDYVSMLMQKRLAGSQSAGYVDSEGYSRFMEYLRTHSKEEAAAHFDVSEENLKLICISATLLRRVVKLMDAKLIWAPGVSLCDGIAYEYAEKNKILVPKHDFEQDIVACARNISKRFLGSKRRGETLEHICMTIFDSMKKVHGLGKRERLLLRIAALLHDCGKYISMVNLGECSYQIIMATEIIGLSHREREIVANVVRYNHQPFVYDEKLGAPTGMDNSSYLTIAKLTAILRVANGLDRSHKQKFKDFKTALKENKLIITVNTAEDITLEKGLFGAKAAFFEEVFSVRPVIRQKKFI</sequence>
<reference evidence="4" key="1">
    <citation type="journal article" date="2021" name="PeerJ">
        <title>Extensive microbial diversity within the chicken gut microbiome revealed by metagenomics and culture.</title>
        <authorList>
            <person name="Gilroy R."/>
            <person name="Ravi A."/>
            <person name="Getino M."/>
            <person name="Pursley I."/>
            <person name="Horton D.L."/>
            <person name="Alikhan N.F."/>
            <person name="Baker D."/>
            <person name="Gharbi K."/>
            <person name="Hall N."/>
            <person name="Watson M."/>
            <person name="Adriaenssens E.M."/>
            <person name="Foster-Nyarko E."/>
            <person name="Jarju S."/>
            <person name="Secka A."/>
            <person name="Antonio M."/>
            <person name="Oren A."/>
            <person name="Chaudhuri R.R."/>
            <person name="La Ragione R."/>
            <person name="Hildebrand F."/>
            <person name="Pallen M.J."/>
        </authorList>
    </citation>
    <scope>NUCLEOTIDE SEQUENCE</scope>
    <source>
        <strain evidence="4">CHK179-7159</strain>
    </source>
</reference>
<dbReference type="SUPFAM" id="SSF53067">
    <property type="entry name" value="Actin-like ATPase domain"/>
    <property type="match status" value="2"/>
</dbReference>
<dbReference type="PANTHER" id="PTHR30005:SF0">
    <property type="entry name" value="RETROGRADE REGULATION PROTEIN 2"/>
    <property type="match status" value="1"/>
</dbReference>
<evidence type="ECO:0000256" key="1">
    <source>
        <dbReference type="ARBA" id="ARBA00007125"/>
    </source>
</evidence>
<comment type="similarity">
    <text evidence="1">Belongs to the GppA/Ppx family.</text>
</comment>
<dbReference type="Gene3D" id="3.30.420.40">
    <property type="match status" value="1"/>
</dbReference>
<reference evidence="4" key="2">
    <citation type="submission" date="2021-04" db="EMBL/GenBank/DDBJ databases">
        <authorList>
            <person name="Gilroy R."/>
        </authorList>
    </citation>
    <scope>NUCLEOTIDE SEQUENCE</scope>
    <source>
        <strain evidence="4">CHK179-7159</strain>
    </source>
</reference>
<evidence type="ECO:0000259" key="3">
    <source>
        <dbReference type="Pfam" id="PF21447"/>
    </source>
</evidence>
<evidence type="ECO:0000313" key="4">
    <source>
        <dbReference type="EMBL" id="HJA92835.1"/>
    </source>
</evidence>
<evidence type="ECO:0000259" key="2">
    <source>
        <dbReference type="Pfam" id="PF02541"/>
    </source>
</evidence>
<organism evidence="4 5">
    <name type="scientific">Candidatus Eisenbergiella merdipullorum</name>
    <dbReference type="NCBI Taxonomy" id="2838553"/>
    <lineage>
        <taxon>Bacteria</taxon>
        <taxon>Bacillati</taxon>
        <taxon>Bacillota</taxon>
        <taxon>Clostridia</taxon>
        <taxon>Lachnospirales</taxon>
        <taxon>Lachnospiraceae</taxon>
        <taxon>Eisenbergiella</taxon>
    </lineage>
</organism>
<dbReference type="Pfam" id="PF02541">
    <property type="entry name" value="Ppx-GppA"/>
    <property type="match status" value="1"/>
</dbReference>
<dbReference type="Proteomes" id="UP000886858">
    <property type="component" value="Unassembled WGS sequence"/>
</dbReference>
<dbReference type="InterPro" id="IPR050273">
    <property type="entry name" value="GppA/Ppx_hydrolase"/>
</dbReference>
<feature type="domain" description="Ppx/GppA phosphatase N-terminal" evidence="2">
    <location>
        <begin position="31"/>
        <end position="308"/>
    </location>
</feature>
<dbReference type="SUPFAM" id="SSF109604">
    <property type="entry name" value="HD-domain/PDEase-like"/>
    <property type="match status" value="1"/>
</dbReference>
<dbReference type="Pfam" id="PF21447">
    <property type="entry name" value="Ppx-GppA_III"/>
    <property type="match status" value="1"/>
</dbReference>
<accession>A0A9D2L0Y4</accession>
<dbReference type="GO" id="GO:0016462">
    <property type="term" value="F:pyrophosphatase activity"/>
    <property type="evidence" value="ECO:0007669"/>
    <property type="project" value="TreeGrafter"/>
</dbReference>
<dbReference type="Gene3D" id="1.10.3210.10">
    <property type="entry name" value="Hypothetical protein af1432"/>
    <property type="match status" value="1"/>
</dbReference>
<dbReference type="InterPro" id="IPR003695">
    <property type="entry name" value="Ppx_GppA_N"/>
</dbReference>
<dbReference type="InterPro" id="IPR048950">
    <property type="entry name" value="Ppx_GppA_C"/>
</dbReference>
<comment type="caution">
    <text evidence="4">The sequence shown here is derived from an EMBL/GenBank/DDBJ whole genome shotgun (WGS) entry which is preliminary data.</text>
</comment>
<dbReference type="Gene3D" id="3.30.420.150">
    <property type="entry name" value="Exopolyphosphatase. Domain 2"/>
    <property type="match status" value="1"/>
</dbReference>
<name>A0A9D2L0Y4_9FIRM</name>
<evidence type="ECO:0000313" key="5">
    <source>
        <dbReference type="Proteomes" id="UP000886858"/>
    </source>
</evidence>
<gene>
    <name evidence="4" type="ORF">H9717_06925</name>
</gene>
<dbReference type="InterPro" id="IPR043129">
    <property type="entry name" value="ATPase_NBD"/>
</dbReference>
<protein>
    <submittedName>
        <fullName evidence="4">HD domain-containing protein</fullName>
    </submittedName>
</protein>
<dbReference type="PANTHER" id="PTHR30005">
    <property type="entry name" value="EXOPOLYPHOSPHATASE"/>
    <property type="match status" value="1"/>
</dbReference>
<feature type="domain" description="Ppx/GppA phosphatase C-terminal" evidence="3">
    <location>
        <begin position="332"/>
        <end position="486"/>
    </location>
</feature>
<proteinExistence type="inferred from homology"/>
<dbReference type="EMBL" id="DWYY01000072">
    <property type="protein sequence ID" value="HJA92835.1"/>
    <property type="molecule type" value="Genomic_DNA"/>
</dbReference>
<dbReference type="AlphaFoldDB" id="A0A9D2L0Y4"/>
<dbReference type="CDD" id="cd24006">
    <property type="entry name" value="ASKHA_NBD_PPX_GppA"/>
    <property type="match status" value="1"/>
</dbReference>